<evidence type="ECO:0000313" key="10">
    <source>
        <dbReference type="EMBL" id="ROS38007.1"/>
    </source>
</evidence>
<dbReference type="AlphaFoldDB" id="A0A3N2GN28"/>
<dbReference type="InterPro" id="IPR002549">
    <property type="entry name" value="AI-2E-like"/>
</dbReference>
<dbReference type="RefSeq" id="WP_027930559.1">
    <property type="nucleotide sequence ID" value="NZ_CBDRCF010000012.1"/>
</dbReference>
<dbReference type="EMBL" id="RKHY01000001">
    <property type="protein sequence ID" value="ROS38007.1"/>
    <property type="molecule type" value="Genomic_DNA"/>
</dbReference>
<proteinExistence type="inferred from homology"/>
<dbReference type="PANTHER" id="PTHR21716:SF53">
    <property type="entry name" value="PERMEASE PERM-RELATED"/>
    <property type="match status" value="1"/>
</dbReference>
<dbReference type="GO" id="GO:0055085">
    <property type="term" value="P:transmembrane transport"/>
    <property type="evidence" value="ECO:0007669"/>
    <property type="project" value="TreeGrafter"/>
</dbReference>
<evidence type="ECO:0000256" key="5">
    <source>
        <dbReference type="ARBA" id="ARBA00022692"/>
    </source>
</evidence>
<organism evidence="10 11">
    <name type="scientific">Amycolatopsis thermoflava</name>
    <dbReference type="NCBI Taxonomy" id="84480"/>
    <lineage>
        <taxon>Bacteria</taxon>
        <taxon>Bacillati</taxon>
        <taxon>Actinomycetota</taxon>
        <taxon>Actinomycetes</taxon>
        <taxon>Pseudonocardiales</taxon>
        <taxon>Pseudonocardiaceae</taxon>
        <taxon>Amycolatopsis</taxon>
        <taxon>Amycolatopsis methanolica group</taxon>
    </lineage>
</organism>
<feature type="transmembrane region" description="Helical" evidence="9">
    <location>
        <begin position="56"/>
        <end position="77"/>
    </location>
</feature>
<gene>
    <name evidence="10" type="ORF">EDD35_0271</name>
</gene>
<feature type="transmembrane region" description="Helical" evidence="9">
    <location>
        <begin position="278"/>
        <end position="302"/>
    </location>
</feature>
<dbReference type="Proteomes" id="UP000274843">
    <property type="component" value="Unassembled WGS sequence"/>
</dbReference>
<keyword evidence="11" id="KW-1185">Reference proteome</keyword>
<evidence type="ECO:0000256" key="1">
    <source>
        <dbReference type="ARBA" id="ARBA00004651"/>
    </source>
</evidence>
<keyword evidence="7 9" id="KW-0472">Membrane</keyword>
<comment type="caution">
    <text evidence="10">The sequence shown here is derived from an EMBL/GenBank/DDBJ whole genome shotgun (WGS) entry which is preliminary data.</text>
</comment>
<keyword evidence="3" id="KW-0813">Transport</keyword>
<feature type="transmembrane region" description="Helical" evidence="9">
    <location>
        <begin position="309"/>
        <end position="327"/>
    </location>
</feature>
<evidence type="ECO:0000256" key="9">
    <source>
        <dbReference type="SAM" id="Phobius"/>
    </source>
</evidence>
<sequence length="389" mass="41032">MAASPADAEGPDELVGQPRDAISGPVADAEAVAERISSEDRPLGPPGKPMNKRSPFFMGMAAAAGAAVTAGGVWFLFIASGTLVLIGVALFAAIGLEPVASWLVRRGLPRPLAVTVIVIGGLGLAAGFFAALIPPLVDQAVRFIDQAPEYVARLGDRSSWLGQVSARFDLQRRLQSTFSDPDPALVNGLLGSGRAVLGTLTDTLIVLVLTIYFLADFPRLRATIYRFVPHTRRPRAILIGDEIFAKVGSYVLGNVVISIIAGVLGFIWFTIFGIPYPVLLALLLAVLDLIPVIGAIIAGVVVSLAALTVSWPVCLATVGFFVVYRFVEDYLLTPKIIGRFVDVPALVTVVAVVLGGVLLGIVGALVAIPVAAAVLLFVREIVFHRMDHS</sequence>
<reference evidence="10 11" key="1">
    <citation type="submission" date="2018-11" db="EMBL/GenBank/DDBJ databases">
        <title>Sequencing the genomes of 1000 actinobacteria strains.</title>
        <authorList>
            <person name="Klenk H.-P."/>
        </authorList>
    </citation>
    <scope>NUCLEOTIDE SEQUENCE [LARGE SCALE GENOMIC DNA]</scope>
    <source>
        <strain evidence="10 11">DSM 44348</strain>
    </source>
</reference>
<feature type="transmembrane region" description="Helical" evidence="9">
    <location>
        <begin position="83"/>
        <end position="104"/>
    </location>
</feature>
<evidence type="ECO:0000256" key="8">
    <source>
        <dbReference type="SAM" id="MobiDB-lite"/>
    </source>
</evidence>
<evidence type="ECO:0000313" key="11">
    <source>
        <dbReference type="Proteomes" id="UP000274843"/>
    </source>
</evidence>
<evidence type="ECO:0000256" key="3">
    <source>
        <dbReference type="ARBA" id="ARBA00022448"/>
    </source>
</evidence>
<evidence type="ECO:0000256" key="6">
    <source>
        <dbReference type="ARBA" id="ARBA00022989"/>
    </source>
</evidence>
<feature type="transmembrane region" description="Helical" evidence="9">
    <location>
        <begin position="347"/>
        <end position="378"/>
    </location>
</feature>
<evidence type="ECO:0000256" key="4">
    <source>
        <dbReference type="ARBA" id="ARBA00022475"/>
    </source>
</evidence>
<dbReference type="GO" id="GO:0005886">
    <property type="term" value="C:plasma membrane"/>
    <property type="evidence" value="ECO:0007669"/>
    <property type="project" value="UniProtKB-SubCell"/>
</dbReference>
<feature type="transmembrane region" description="Helical" evidence="9">
    <location>
        <begin position="251"/>
        <end position="272"/>
    </location>
</feature>
<name>A0A3N2GN28_9PSEU</name>
<keyword evidence="4" id="KW-1003">Cell membrane</keyword>
<protein>
    <submittedName>
        <fullName evidence="10">Putative PurR-regulated permease PerM</fullName>
    </submittedName>
</protein>
<comment type="subcellular location">
    <subcellularLocation>
        <location evidence="1">Cell membrane</location>
        <topology evidence="1">Multi-pass membrane protein</topology>
    </subcellularLocation>
</comment>
<feature type="compositionally biased region" description="Basic and acidic residues" evidence="8">
    <location>
        <begin position="32"/>
        <end position="42"/>
    </location>
</feature>
<feature type="region of interest" description="Disordered" evidence="8">
    <location>
        <begin position="1"/>
        <end position="49"/>
    </location>
</feature>
<feature type="transmembrane region" description="Helical" evidence="9">
    <location>
        <begin position="111"/>
        <end position="133"/>
    </location>
</feature>
<evidence type="ECO:0000256" key="7">
    <source>
        <dbReference type="ARBA" id="ARBA00023136"/>
    </source>
</evidence>
<keyword evidence="6 9" id="KW-1133">Transmembrane helix</keyword>
<feature type="transmembrane region" description="Helical" evidence="9">
    <location>
        <begin position="195"/>
        <end position="215"/>
    </location>
</feature>
<dbReference type="GeneID" id="301841760"/>
<accession>A0A3N2GN28</accession>
<evidence type="ECO:0000256" key="2">
    <source>
        <dbReference type="ARBA" id="ARBA00009773"/>
    </source>
</evidence>
<dbReference type="PANTHER" id="PTHR21716">
    <property type="entry name" value="TRANSMEMBRANE PROTEIN"/>
    <property type="match status" value="1"/>
</dbReference>
<keyword evidence="5 9" id="KW-0812">Transmembrane</keyword>
<dbReference type="Pfam" id="PF01594">
    <property type="entry name" value="AI-2E_transport"/>
    <property type="match status" value="1"/>
</dbReference>
<comment type="similarity">
    <text evidence="2">Belongs to the autoinducer-2 exporter (AI-2E) (TC 2.A.86) family.</text>
</comment>